<accession>A0A1I1YB91</accession>
<dbReference type="Proteomes" id="UP000199474">
    <property type="component" value="Unassembled WGS sequence"/>
</dbReference>
<dbReference type="EMBL" id="FOMR01000009">
    <property type="protein sequence ID" value="SFE16582.1"/>
    <property type="molecule type" value="Genomic_DNA"/>
</dbReference>
<dbReference type="STRING" id="640948.SAMN05216238_10977"/>
<proteinExistence type="predicted"/>
<sequence>MGRYWRLIAVVVVVVLTIGMFYIQSAVAANELPNITVEKVSGNEKELEPVTISGSYSVGNSSGKKFIHGVSESFIVDAEGTTYSSEQSFFERIENNFYPQRINQLQEEYRGFMRGKSGRIPSFLETEKRIAYANIINQTVPGKGNIEFDIAVLNKENEETTSFTVPVPNRAMYHQVYVEDVQITDNKELQVITRNSPRNGMEELHLYRFDIENEDIIGEDTVVKPENQNENMNARISSAESNSDLTASFDDVIFKKTIEPIVKRSKQGRVTESAAGEQEYSIYNLETGEKRPLELPKELSDQEILDRDNRSLYFNTGQQIVQYDLESEQVTNQIELPSYEEEGKFEAMTHIADSKVYMLTRDQQSPQRLIVLGLETGDILFEGEIKLGEAVEKGETINLYDLAVQ</sequence>
<keyword evidence="2" id="KW-1185">Reference proteome</keyword>
<dbReference type="RefSeq" id="WP_090086078.1">
    <property type="nucleotide sequence ID" value="NZ_FOMR01000009.1"/>
</dbReference>
<organism evidence="1 2">
    <name type="scientific">Lentibacillus persicus</name>
    <dbReference type="NCBI Taxonomy" id="640948"/>
    <lineage>
        <taxon>Bacteria</taxon>
        <taxon>Bacillati</taxon>
        <taxon>Bacillota</taxon>
        <taxon>Bacilli</taxon>
        <taxon>Bacillales</taxon>
        <taxon>Bacillaceae</taxon>
        <taxon>Lentibacillus</taxon>
    </lineage>
</organism>
<dbReference type="OrthoDB" id="2433869at2"/>
<dbReference type="SUPFAM" id="SSF82171">
    <property type="entry name" value="DPP6 N-terminal domain-like"/>
    <property type="match status" value="1"/>
</dbReference>
<evidence type="ECO:0000313" key="1">
    <source>
        <dbReference type="EMBL" id="SFE16582.1"/>
    </source>
</evidence>
<dbReference type="AlphaFoldDB" id="A0A1I1YB91"/>
<gene>
    <name evidence="1" type="ORF">SAMN05216238_10977</name>
</gene>
<evidence type="ECO:0000313" key="2">
    <source>
        <dbReference type="Proteomes" id="UP000199474"/>
    </source>
</evidence>
<reference evidence="2" key="1">
    <citation type="submission" date="2016-10" db="EMBL/GenBank/DDBJ databases">
        <authorList>
            <person name="Varghese N."/>
            <person name="Submissions S."/>
        </authorList>
    </citation>
    <scope>NUCLEOTIDE SEQUENCE [LARGE SCALE GENOMIC DNA]</scope>
    <source>
        <strain evidence="2">DSM 22530</strain>
    </source>
</reference>
<protein>
    <submittedName>
        <fullName evidence="1">Uncharacterized protein</fullName>
    </submittedName>
</protein>
<name>A0A1I1YB91_9BACI</name>